<proteinExistence type="predicted"/>
<dbReference type="EMBL" id="JAQQPM010000007">
    <property type="protein sequence ID" value="KAK2073589.1"/>
    <property type="molecule type" value="Genomic_DNA"/>
</dbReference>
<keyword evidence="4" id="KW-1185">Reference proteome</keyword>
<dbReference type="InterPro" id="IPR024771">
    <property type="entry name" value="SUZ"/>
</dbReference>
<dbReference type="PROSITE" id="PS51673">
    <property type="entry name" value="SUZ"/>
    <property type="match status" value="1"/>
</dbReference>
<protein>
    <recommendedName>
        <fullName evidence="2">SUZ domain-containing protein</fullName>
    </recommendedName>
</protein>
<sequence length="219" mass="24323">MGRKDSIPDAWEDDDWESQADRAAQQEKARAHAGTTAAPPPEEPLTRTERLARHSETQRKIWEAAEAPEEINFLSATSSVPLATPFKPAVKVLARKPAPQVIARKDPVTGQLQRLTLRDEDDADEEDEARGHRPSPEEVRRRQQREREEKQRRYDEARAKIFGEANTGSGPTDRISSSSSSSSISSHEDRRASSNPLARFIIVVAARRGSDHSSSKGPG</sequence>
<gene>
    <name evidence="3" type="ORF">P8C59_007863</name>
</gene>
<comment type="caution">
    <text evidence="3">The sequence shown here is derived from an EMBL/GenBank/DDBJ whole genome shotgun (WGS) entry which is preliminary data.</text>
</comment>
<feature type="compositionally biased region" description="Acidic residues" evidence="1">
    <location>
        <begin position="119"/>
        <end position="128"/>
    </location>
</feature>
<dbReference type="AlphaFoldDB" id="A0AAD9MDZ0"/>
<organism evidence="3 4">
    <name type="scientific">Phyllachora maydis</name>
    <dbReference type="NCBI Taxonomy" id="1825666"/>
    <lineage>
        <taxon>Eukaryota</taxon>
        <taxon>Fungi</taxon>
        <taxon>Dikarya</taxon>
        <taxon>Ascomycota</taxon>
        <taxon>Pezizomycotina</taxon>
        <taxon>Sordariomycetes</taxon>
        <taxon>Sordariomycetidae</taxon>
        <taxon>Phyllachorales</taxon>
        <taxon>Phyllachoraceae</taxon>
        <taxon>Phyllachora</taxon>
    </lineage>
</organism>
<feature type="region of interest" description="Disordered" evidence="1">
    <location>
        <begin position="96"/>
        <end position="197"/>
    </location>
</feature>
<feature type="compositionally biased region" description="Basic and acidic residues" evidence="1">
    <location>
        <begin position="44"/>
        <end position="58"/>
    </location>
</feature>
<evidence type="ECO:0000256" key="1">
    <source>
        <dbReference type="SAM" id="MobiDB-lite"/>
    </source>
</evidence>
<dbReference type="Proteomes" id="UP001217918">
    <property type="component" value="Unassembled WGS sequence"/>
</dbReference>
<name>A0AAD9MDZ0_9PEZI</name>
<accession>A0AAD9MDZ0</accession>
<evidence type="ECO:0000313" key="4">
    <source>
        <dbReference type="Proteomes" id="UP001217918"/>
    </source>
</evidence>
<reference evidence="3" key="1">
    <citation type="journal article" date="2023" name="Mol. Plant Microbe Interact.">
        <title>Elucidating the Obligate Nature and Biological Capacity of an Invasive Fungal Corn Pathogen.</title>
        <authorList>
            <person name="MacCready J.S."/>
            <person name="Roggenkamp E.M."/>
            <person name="Gdanetz K."/>
            <person name="Chilvers M.I."/>
        </authorList>
    </citation>
    <scope>NUCLEOTIDE SEQUENCE</scope>
    <source>
        <strain evidence="3">PM02</strain>
    </source>
</reference>
<feature type="domain" description="SUZ" evidence="2">
    <location>
        <begin position="83"/>
        <end position="166"/>
    </location>
</feature>
<feature type="compositionally biased region" description="Low complexity" evidence="1">
    <location>
        <begin position="175"/>
        <end position="185"/>
    </location>
</feature>
<evidence type="ECO:0000259" key="2">
    <source>
        <dbReference type="PROSITE" id="PS51673"/>
    </source>
</evidence>
<evidence type="ECO:0000313" key="3">
    <source>
        <dbReference type="EMBL" id="KAK2073589.1"/>
    </source>
</evidence>
<feature type="region of interest" description="Disordered" evidence="1">
    <location>
        <begin position="1"/>
        <end position="58"/>
    </location>
</feature>
<feature type="compositionally biased region" description="Basic and acidic residues" evidence="1">
    <location>
        <begin position="129"/>
        <end position="161"/>
    </location>
</feature>